<feature type="transmembrane region" description="Helical" evidence="1">
    <location>
        <begin position="56"/>
        <end position="76"/>
    </location>
</feature>
<organism evidence="2 3">
    <name type="scientific">Paenibacillus phyllosphaerae</name>
    <dbReference type="NCBI Taxonomy" id="274593"/>
    <lineage>
        <taxon>Bacteria</taxon>
        <taxon>Bacillati</taxon>
        <taxon>Bacillota</taxon>
        <taxon>Bacilli</taxon>
        <taxon>Bacillales</taxon>
        <taxon>Paenibacillaceae</taxon>
        <taxon>Paenibacillus</taxon>
    </lineage>
</organism>
<keyword evidence="1" id="KW-0472">Membrane</keyword>
<evidence type="ECO:0000256" key="1">
    <source>
        <dbReference type="SAM" id="Phobius"/>
    </source>
</evidence>
<proteinExistence type="predicted"/>
<feature type="transmembrane region" description="Helical" evidence="1">
    <location>
        <begin position="83"/>
        <end position="108"/>
    </location>
</feature>
<feature type="transmembrane region" description="Helical" evidence="1">
    <location>
        <begin position="201"/>
        <end position="219"/>
    </location>
</feature>
<keyword evidence="1" id="KW-0812">Transmembrane</keyword>
<gene>
    <name evidence="2" type="ORF">FHS18_002851</name>
</gene>
<feature type="transmembrane region" description="Helical" evidence="1">
    <location>
        <begin position="167"/>
        <end position="189"/>
    </location>
</feature>
<evidence type="ECO:0000313" key="2">
    <source>
        <dbReference type="EMBL" id="MBB3110784.1"/>
    </source>
</evidence>
<reference evidence="2 3" key="1">
    <citation type="submission" date="2020-08" db="EMBL/GenBank/DDBJ databases">
        <title>Genomic Encyclopedia of Type Strains, Phase III (KMG-III): the genomes of soil and plant-associated and newly described type strains.</title>
        <authorList>
            <person name="Whitman W."/>
        </authorList>
    </citation>
    <scope>NUCLEOTIDE SEQUENCE [LARGE SCALE GENOMIC DNA]</scope>
    <source>
        <strain evidence="2 3">CECT 5862</strain>
    </source>
</reference>
<dbReference type="EMBL" id="JACHXK010000005">
    <property type="protein sequence ID" value="MBB3110784.1"/>
    <property type="molecule type" value="Genomic_DNA"/>
</dbReference>
<sequence length="229" mass="26263">MNRSGLVLRMFMRERMAWFVIPWLVTLSSFVINLIIGGSLHEEQNMVTGGLASFFIYMFVMGIIIVSQFFPFALGFSIRRTDFFLGSTAMIAIASAAASLIIMLFSYAETDLTDHWGVQLQFFNLPFVHDGAWYVQLLVHFVLALHMFFAGYFIGMFNRRFRATWTFILFIALSLVAGIASMLCTRFGWWDEIGRWFLDQTALSLTLWSLPLVLIYMLASYKLTRTATA</sequence>
<accession>A0A7W5AYF5</accession>
<dbReference type="AlphaFoldDB" id="A0A7W5AYF5"/>
<dbReference type="Proteomes" id="UP000570361">
    <property type="component" value="Unassembled WGS sequence"/>
</dbReference>
<protein>
    <submittedName>
        <fullName evidence="2">Uncharacterized protein</fullName>
    </submittedName>
</protein>
<dbReference type="RefSeq" id="WP_183600668.1">
    <property type="nucleotide sequence ID" value="NZ_JACHXK010000005.1"/>
</dbReference>
<keyword evidence="1" id="KW-1133">Transmembrane helix</keyword>
<feature type="transmembrane region" description="Helical" evidence="1">
    <location>
        <begin position="16"/>
        <end position="36"/>
    </location>
</feature>
<name>A0A7W5AYF5_9BACL</name>
<evidence type="ECO:0000313" key="3">
    <source>
        <dbReference type="Proteomes" id="UP000570361"/>
    </source>
</evidence>
<comment type="caution">
    <text evidence="2">The sequence shown here is derived from an EMBL/GenBank/DDBJ whole genome shotgun (WGS) entry which is preliminary data.</text>
</comment>
<feature type="transmembrane region" description="Helical" evidence="1">
    <location>
        <begin position="133"/>
        <end position="155"/>
    </location>
</feature>
<keyword evidence="3" id="KW-1185">Reference proteome</keyword>